<dbReference type="AlphaFoldDB" id="A0A8X6RZI3"/>
<proteinExistence type="predicted"/>
<dbReference type="InterPro" id="IPR001005">
    <property type="entry name" value="SANT/Myb"/>
</dbReference>
<keyword evidence="3" id="KW-1185">Reference proteome</keyword>
<accession>A0A8X6RZI3</accession>
<evidence type="ECO:0000313" key="3">
    <source>
        <dbReference type="Proteomes" id="UP000887159"/>
    </source>
</evidence>
<sequence length="335" mass="39094">MLTLQLIRPLIMFLGLVKGTPNRKECSTLVCYCCKIYVLQRTSDMSGSSQSDVPSTSKRIDARTSRYKVESGWSHRELYNLAAALQKYGFGDMKKLSKVIQTKNEDSINACIQYYINKIRRKKREDYKKEKGITAKGLRHSWAVTKKEQISSWPSARKWKKVAEHQMPFRVRKQDYSRIVIRNLCEKFYEEAEETENPQLLNVKSVYKFMLDCVSGNLPSQLGPIESAYVLVMINLMKEMVRNNNFQEEFKFVRNFEKATEFVPIEVKDEFQKNPPKDPNTVPIPVDLYENLMRHHQVVHSFNPLGVPLWLLEKEQKYLGNLMKKITNSTQSSTE</sequence>
<organism evidence="2 3">
    <name type="scientific">Trichonephila clavipes</name>
    <name type="common">Golden silk orbweaver</name>
    <name type="synonym">Nephila clavipes</name>
    <dbReference type="NCBI Taxonomy" id="2585209"/>
    <lineage>
        <taxon>Eukaryota</taxon>
        <taxon>Metazoa</taxon>
        <taxon>Ecdysozoa</taxon>
        <taxon>Arthropoda</taxon>
        <taxon>Chelicerata</taxon>
        <taxon>Arachnida</taxon>
        <taxon>Araneae</taxon>
        <taxon>Araneomorphae</taxon>
        <taxon>Entelegynae</taxon>
        <taxon>Araneoidea</taxon>
        <taxon>Nephilidae</taxon>
        <taxon>Trichonephila</taxon>
    </lineage>
</organism>
<dbReference type="Proteomes" id="UP000887159">
    <property type="component" value="Unassembled WGS sequence"/>
</dbReference>
<evidence type="ECO:0008006" key="4">
    <source>
        <dbReference type="Google" id="ProtNLM"/>
    </source>
</evidence>
<reference evidence="2" key="1">
    <citation type="submission" date="2020-08" db="EMBL/GenBank/DDBJ databases">
        <title>Multicomponent nature underlies the extraordinary mechanical properties of spider dragline silk.</title>
        <authorList>
            <person name="Kono N."/>
            <person name="Nakamura H."/>
            <person name="Mori M."/>
            <person name="Yoshida Y."/>
            <person name="Ohtoshi R."/>
            <person name="Malay A.D."/>
            <person name="Moran D.A.P."/>
            <person name="Tomita M."/>
            <person name="Numata K."/>
            <person name="Arakawa K."/>
        </authorList>
    </citation>
    <scope>NUCLEOTIDE SEQUENCE</scope>
</reference>
<feature type="chain" id="PRO_5036500962" description="Myb-like domain-containing protein" evidence="1">
    <location>
        <begin position="20"/>
        <end position="335"/>
    </location>
</feature>
<evidence type="ECO:0000256" key="1">
    <source>
        <dbReference type="SAM" id="SignalP"/>
    </source>
</evidence>
<name>A0A8X6RZI3_TRICX</name>
<dbReference type="CDD" id="cd00167">
    <property type="entry name" value="SANT"/>
    <property type="match status" value="1"/>
</dbReference>
<keyword evidence="1" id="KW-0732">Signal</keyword>
<protein>
    <recommendedName>
        <fullName evidence="4">Myb-like domain-containing protein</fullName>
    </recommendedName>
</protein>
<gene>
    <name evidence="2" type="primary">NCL1_36616</name>
    <name evidence="2" type="ORF">TNCV_2608581</name>
</gene>
<comment type="caution">
    <text evidence="2">The sequence shown here is derived from an EMBL/GenBank/DDBJ whole genome shotgun (WGS) entry which is preliminary data.</text>
</comment>
<dbReference type="Gene3D" id="1.20.58.1880">
    <property type="match status" value="1"/>
</dbReference>
<dbReference type="EMBL" id="BMAU01021229">
    <property type="protein sequence ID" value="GFY01675.1"/>
    <property type="molecule type" value="Genomic_DNA"/>
</dbReference>
<evidence type="ECO:0000313" key="2">
    <source>
        <dbReference type="EMBL" id="GFY01675.1"/>
    </source>
</evidence>
<feature type="signal peptide" evidence="1">
    <location>
        <begin position="1"/>
        <end position="19"/>
    </location>
</feature>